<dbReference type="EMBL" id="LO017727">
    <property type="protein sequence ID" value="CRH05975.1"/>
    <property type="molecule type" value="Genomic_DNA"/>
</dbReference>
<dbReference type="PANTHER" id="PTHR43156:SF9">
    <property type="entry name" value="HAMP DOMAIN-CONTAINING PROTEIN"/>
    <property type="match status" value="1"/>
</dbReference>
<dbReference type="AlphaFoldDB" id="A0A1S7LGA9"/>
<feature type="domain" description="PPM-type phosphatase" evidence="2">
    <location>
        <begin position="39"/>
        <end position="232"/>
    </location>
</feature>
<dbReference type="Gene3D" id="3.60.40.10">
    <property type="entry name" value="PPM-type phosphatase domain"/>
    <property type="match status" value="1"/>
</dbReference>
<evidence type="ECO:0000256" key="1">
    <source>
        <dbReference type="ARBA" id="ARBA00022801"/>
    </source>
</evidence>
<accession>A0A1S7LGA9</accession>
<gene>
    <name evidence="3" type="ORF">MAGMO_1798</name>
</gene>
<dbReference type="GO" id="GO:0016791">
    <property type="term" value="F:phosphatase activity"/>
    <property type="evidence" value="ECO:0007669"/>
    <property type="project" value="TreeGrafter"/>
</dbReference>
<dbReference type="PANTHER" id="PTHR43156">
    <property type="entry name" value="STAGE II SPORULATION PROTEIN E-RELATED"/>
    <property type="match status" value="1"/>
</dbReference>
<dbReference type="InterPro" id="IPR052016">
    <property type="entry name" value="Bact_Sigma-Reg"/>
</dbReference>
<sequence length="242" mass="26987">MPLPKNLNKAIPDRFVVWAPRDMVGGDMYWCRPWGDGHIVILGDCTGHGVPGAFMTLISNGALGQAYREIEPGKPGLLLQRIHQIIQAALGQHLDEGASDDGLELGICYISSKRDSMIFAGARFDLFVLDGESLSVIKGIKKGTGYRGIPHDQNYLETEVELRPGQRFYMTSDGIIDQVGGEKRRGFGKRKFKELLLESRNKSLEYQKDILLKALEEHQGSERRRDDVSIIGFSLSEEAILN</sequence>
<protein>
    <recommendedName>
        <fullName evidence="2">PPM-type phosphatase domain-containing protein</fullName>
    </recommendedName>
</protein>
<evidence type="ECO:0000259" key="2">
    <source>
        <dbReference type="Pfam" id="PF07228"/>
    </source>
</evidence>
<organism evidence="3">
    <name type="scientific">Magnetococcus massalia (strain MO-1)</name>
    <dbReference type="NCBI Taxonomy" id="451514"/>
    <lineage>
        <taxon>Bacteria</taxon>
        <taxon>Pseudomonadati</taxon>
        <taxon>Pseudomonadota</taxon>
        <taxon>Magnetococcia</taxon>
        <taxon>Magnetococcales</taxon>
        <taxon>Magnetococcaceae</taxon>
        <taxon>Magnetococcus</taxon>
    </lineage>
</organism>
<reference evidence="3" key="1">
    <citation type="submission" date="2015-04" db="EMBL/GenBank/DDBJ databases">
        <authorList>
            <person name="Syromyatnikov M.Y."/>
            <person name="Popov V.N."/>
        </authorList>
    </citation>
    <scope>NUCLEOTIDE SEQUENCE</scope>
    <source>
        <strain evidence="3">MO-1</strain>
    </source>
</reference>
<dbReference type="InterPro" id="IPR001932">
    <property type="entry name" value="PPM-type_phosphatase-like_dom"/>
</dbReference>
<dbReference type="InterPro" id="IPR036457">
    <property type="entry name" value="PPM-type-like_dom_sf"/>
</dbReference>
<name>A0A1S7LGA9_MAGMO</name>
<evidence type="ECO:0000313" key="3">
    <source>
        <dbReference type="EMBL" id="CRH05975.1"/>
    </source>
</evidence>
<keyword evidence="1" id="KW-0378">Hydrolase</keyword>
<dbReference type="Pfam" id="PF07228">
    <property type="entry name" value="SpoIIE"/>
    <property type="match status" value="1"/>
</dbReference>
<proteinExistence type="predicted"/>